<sequence length="148" mass="17067">MESTANAEDRDAMTPRRYIRHPSEIPIVIQAADQAATLRLKDFSLGGLCLHTDHCLAEQSEILIRIPLLPSEFEARGRVIWCHYLSHDQALLGICFHDPETAYAVRMVEQICHIESYRRRIGREQNRALSSEEAAVEWIARYARHFPQ</sequence>
<reference evidence="3" key="1">
    <citation type="journal article" date="2019" name="Int. J. Syst. Evol. Microbiol.">
        <title>The Global Catalogue of Microorganisms (GCM) 10K type strain sequencing project: providing services to taxonomists for standard genome sequencing and annotation.</title>
        <authorList>
            <consortium name="The Broad Institute Genomics Platform"/>
            <consortium name="The Broad Institute Genome Sequencing Center for Infectious Disease"/>
            <person name="Wu L."/>
            <person name="Ma J."/>
        </authorList>
    </citation>
    <scope>NUCLEOTIDE SEQUENCE [LARGE SCALE GENOMIC DNA]</scope>
    <source>
        <strain evidence="3">NBRC 111756</strain>
    </source>
</reference>
<proteinExistence type="predicted"/>
<name>A0ABW1ZUJ7_9GAMM</name>
<dbReference type="RefSeq" id="WP_379907493.1">
    <property type="nucleotide sequence ID" value="NZ_JBHSWE010000001.1"/>
</dbReference>
<comment type="caution">
    <text evidence="2">The sequence shown here is derived from an EMBL/GenBank/DDBJ whole genome shotgun (WGS) entry which is preliminary data.</text>
</comment>
<protein>
    <submittedName>
        <fullName evidence="2">PilZ domain-containing protein</fullName>
    </submittedName>
</protein>
<accession>A0ABW1ZUJ7</accession>
<organism evidence="2 3">
    <name type="scientific">Marinobacterium aestuariivivens</name>
    <dbReference type="NCBI Taxonomy" id="1698799"/>
    <lineage>
        <taxon>Bacteria</taxon>
        <taxon>Pseudomonadati</taxon>
        <taxon>Pseudomonadota</taxon>
        <taxon>Gammaproteobacteria</taxon>
        <taxon>Oceanospirillales</taxon>
        <taxon>Oceanospirillaceae</taxon>
        <taxon>Marinobacterium</taxon>
    </lineage>
</organism>
<feature type="domain" description="PilZ" evidence="1">
    <location>
        <begin position="16"/>
        <end position="103"/>
    </location>
</feature>
<dbReference type="InterPro" id="IPR009875">
    <property type="entry name" value="PilZ_domain"/>
</dbReference>
<dbReference type="Proteomes" id="UP001596422">
    <property type="component" value="Unassembled WGS sequence"/>
</dbReference>
<gene>
    <name evidence="2" type="ORF">ACFQDL_01610</name>
</gene>
<evidence type="ECO:0000313" key="3">
    <source>
        <dbReference type="Proteomes" id="UP001596422"/>
    </source>
</evidence>
<dbReference type="SUPFAM" id="SSF141371">
    <property type="entry name" value="PilZ domain-like"/>
    <property type="match status" value="1"/>
</dbReference>
<dbReference type="EMBL" id="JBHSWE010000001">
    <property type="protein sequence ID" value="MFC6668943.1"/>
    <property type="molecule type" value="Genomic_DNA"/>
</dbReference>
<dbReference type="Gene3D" id="2.40.10.220">
    <property type="entry name" value="predicted glycosyltransferase like domains"/>
    <property type="match status" value="1"/>
</dbReference>
<evidence type="ECO:0000313" key="2">
    <source>
        <dbReference type="EMBL" id="MFC6668943.1"/>
    </source>
</evidence>
<dbReference type="Pfam" id="PF07238">
    <property type="entry name" value="PilZ"/>
    <property type="match status" value="1"/>
</dbReference>
<keyword evidence="3" id="KW-1185">Reference proteome</keyword>
<evidence type="ECO:0000259" key="1">
    <source>
        <dbReference type="Pfam" id="PF07238"/>
    </source>
</evidence>